<evidence type="ECO:0000256" key="2">
    <source>
        <dbReference type="ARBA" id="ARBA00022692"/>
    </source>
</evidence>
<dbReference type="PROSITE" id="PS50076">
    <property type="entry name" value="DNAJ_2"/>
    <property type="match status" value="1"/>
</dbReference>
<feature type="domain" description="J" evidence="8">
    <location>
        <begin position="107"/>
        <end position="171"/>
    </location>
</feature>
<proteinExistence type="inferred from homology"/>
<keyword evidence="10" id="KW-1185">Reference proteome</keyword>
<dbReference type="InterPro" id="IPR036869">
    <property type="entry name" value="J_dom_sf"/>
</dbReference>
<comment type="similarity">
    <text evidence="5">Belongs to the TIM14 family.</text>
</comment>
<evidence type="ECO:0000256" key="4">
    <source>
        <dbReference type="ARBA" id="ARBA00023136"/>
    </source>
</evidence>
<keyword evidence="3 7" id="KW-1133">Transmembrane helix</keyword>
<dbReference type="Proteomes" id="UP000571950">
    <property type="component" value="Unassembled WGS sequence"/>
</dbReference>
<dbReference type="SMART" id="SM00271">
    <property type="entry name" value="DnaJ"/>
    <property type="match status" value="1"/>
</dbReference>
<dbReference type="CDD" id="cd06257">
    <property type="entry name" value="DnaJ"/>
    <property type="match status" value="1"/>
</dbReference>
<gene>
    <name evidence="9" type="ORF">GGR43_003015</name>
</gene>
<dbReference type="PANTHER" id="PTHR12763">
    <property type="match status" value="1"/>
</dbReference>
<evidence type="ECO:0000256" key="7">
    <source>
        <dbReference type="SAM" id="Phobius"/>
    </source>
</evidence>
<keyword evidence="4 7" id="KW-0472">Membrane</keyword>
<evidence type="ECO:0000313" key="9">
    <source>
        <dbReference type="EMBL" id="MBB3927286.1"/>
    </source>
</evidence>
<evidence type="ECO:0000256" key="5">
    <source>
        <dbReference type="ARBA" id="ARBA00038105"/>
    </source>
</evidence>
<name>A0A7W6BHT9_9SPHN</name>
<reference evidence="9 10" key="1">
    <citation type="submission" date="2020-08" db="EMBL/GenBank/DDBJ databases">
        <title>Genomic Encyclopedia of Type Strains, Phase IV (KMG-IV): sequencing the most valuable type-strain genomes for metagenomic binning, comparative biology and taxonomic classification.</title>
        <authorList>
            <person name="Goeker M."/>
        </authorList>
    </citation>
    <scope>NUCLEOTIDE SEQUENCE [LARGE SCALE GENOMIC DNA]</scope>
    <source>
        <strain evidence="9 10">DSM 26189</strain>
    </source>
</reference>
<accession>A0A7W6BHT9</accession>
<feature type="transmembrane region" description="Helical" evidence="7">
    <location>
        <begin position="34"/>
        <end position="62"/>
    </location>
</feature>
<dbReference type="PANTHER" id="PTHR12763:SF28">
    <property type="entry name" value="GEO10507P1-RELATED"/>
    <property type="match status" value="1"/>
</dbReference>
<keyword evidence="2 7" id="KW-0812">Transmembrane</keyword>
<dbReference type="AlphaFoldDB" id="A0A7W6BHT9"/>
<comment type="caution">
    <text evidence="9">The sequence shown here is derived from an EMBL/GenBank/DDBJ whole genome shotgun (WGS) entry which is preliminary data.</text>
</comment>
<dbReference type="GO" id="GO:0016020">
    <property type="term" value="C:membrane"/>
    <property type="evidence" value="ECO:0007669"/>
    <property type="project" value="UniProtKB-SubCell"/>
</dbReference>
<protein>
    <recommendedName>
        <fullName evidence="8">J domain-containing protein</fullName>
    </recommendedName>
</protein>
<dbReference type="EMBL" id="JACIDT010000011">
    <property type="protein sequence ID" value="MBB3927286.1"/>
    <property type="molecule type" value="Genomic_DNA"/>
</dbReference>
<dbReference type="SUPFAM" id="SSF46565">
    <property type="entry name" value="Chaperone J-domain"/>
    <property type="match status" value="1"/>
</dbReference>
<dbReference type="InterPro" id="IPR001623">
    <property type="entry name" value="DnaJ_domain"/>
</dbReference>
<evidence type="ECO:0000259" key="8">
    <source>
        <dbReference type="PROSITE" id="PS50076"/>
    </source>
</evidence>
<feature type="region of interest" description="Disordered" evidence="6">
    <location>
        <begin position="70"/>
        <end position="102"/>
    </location>
</feature>
<dbReference type="RefSeq" id="WP_188072793.1">
    <property type="nucleotide sequence ID" value="NZ_BSPS01000015.1"/>
</dbReference>
<feature type="region of interest" description="Disordered" evidence="6">
    <location>
        <begin position="159"/>
        <end position="180"/>
    </location>
</feature>
<sequence length="180" mass="18738">MGLLVLLLLALAGWLILTGRLQRMTMTDGLMLGLAIVGAIMAAKGQGLPGGGALAIAALHGWRRLAGKARTRRGAASASPGSPPPEFDQRRTAPSLPPPAEPAGLAEARALLGLNEDADEEAIRAAHRRLIAKNHPDVGGTQALAEKINDARTILLRHAAENKRSHLSPSGFPQEPTGPS</sequence>
<organism evidence="9 10">
    <name type="scientific">Sphingobium jiangsuense</name>
    <dbReference type="NCBI Taxonomy" id="870476"/>
    <lineage>
        <taxon>Bacteria</taxon>
        <taxon>Pseudomonadati</taxon>
        <taxon>Pseudomonadota</taxon>
        <taxon>Alphaproteobacteria</taxon>
        <taxon>Sphingomonadales</taxon>
        <taxon>Sphingomonadaceae</taxon>
        <taxon>Sphingobium</taxon>
    </lineage>
</organism>
<comment type="subcellular location">
    <subcellularLocation>
        <location evidence="1">Membrane</location>
        <topology evidence="1">Single-pass membrane protein</topology>
    </subcellularLocation>
</comment>
<evidence type="ECO:0000256" key="6">
    <source>
        <dbReference type="SAM" id="MobiDB-lite"/>
    </source>
</evidence>
<evidence type="ECO:0000256" key="1">
    <source>
        <dbReference type="ARBA" id="ARBA00004167"/>
    </source>
</evidence>
<evidence type="ECO:0000256" key="3">
    <source>
        <dbReference type="ARBA" id="ARBA00022989"/>
    </source>
</evidence>
<evidence type="ECO:0000313" key="10">
    <source>
        <dbReference type="Proteomes" id="UP000571950"/>
    </source>
</evidence>
<dbReference type="Gene3D" id="1.10.287.110">
    <property type="entry name" value="DnaJ domain"/>
    <property type="match status" value="1"/>
</dbReference>